<dbReference type="Pfam" id="PF00989">
    <property type="entry name" value="PAS"/>
    <property type="match status" value="1"/>
</dbReference>
<feature type="domain" description="GGDEF" evidence="2">
    <location>
        <begin position="174"/>
        <end position="302"/>
    </location>
</feature>
<dbReference type="InterPro" id="IPR052163">
    <property type="entry name" value="DGC-Regulatory_Protein"/>
</dbReference>
<dbReference type="PANTHER" id="PTHR46663:SF2">
    <property type="entry name" value="GGDEF DOMAIN-CONTAINING PROTEIN"/>
    <property type="match status" value="1"/>
</dbReference>
<protein>
    <recommendedName>
        <fullName evidence="5">Diguanylate cyclase</fullName>
    </recommendedName>
</protein>
<dbReference type="SMART" id="SM00091">
    <property type="entry name" value="PAS"/>
    <property type="match status" value="1"/>
</dbReference>
<dbReference type="Gene3D" id="3.30.70.270">
    <property type="match status" value="1"/>
</dbReference>
<dbReference type="SUPFAM" id="SSF55785">
    <property type="entry name" value="PYP-like sensor domain (PAS domain)"/>
    <property type="match status" value="1"/>
</dbReference>
<dbReference type="OrthoDB" id="9759607at2"/>
<evidence type="ECO:0008006" key="5">
    <source>
        <dbReference type="Google" id="ProtNLM"/>
    </source>
</evidence>
<dbReference type="PATRIC" id="fig|33935.3.peg.4045"/>
<dbReference type="InterPro" id="IPR000160">
    <property type="entry name" value="GGDEF_dom"/>
</dbReference>
<proteinExistence type="predicted"/>
<dbReference type="Gene3D" id="3.30.450.20">
    <property type="entry name" value="PAS domain"/>
    <property type="match status" value="1"/>
</dbReference>
<dbReference type="InterPro" id="IPR013767">
    <property type="entry name" value="PAS_fold"/>
</dbReference>
<dbReference type="EMBL" id="LGCI01000006">
    <property type="protein sequence ID" value="KOY82107.1"/>
    <property type="molecule type" value="Genomic_DNA"/>
</dbReference>
<dbReference type="Proteomes" id="UP000037977">
    <property type="component" value="Unassembled WGS sequence"/>
</dbReference>
<evidence type="ECO:0000259" key="1">
    <source>
        <dbReference type="PROSITE" id="PS50112"/>
    </source>
</evidence>
<dbReference type="STRING" id="33935.ADM90_10695"/>
<dbReference type="SMART" id="SM00267">
    <property type="entry name" value="GGDEF"/>
    <property type="match status" value="1"/>
</dbReference>
<dbReference type="Pfam" id="PF00990">
    <property type="entry name" value="GGDEF"/>
    <property type="match status" value="1"/>
</dbReference>
<dbReference type="InterPro" id="IPR043128">
    <property type="entry name" value="Rev_trsase/Diguanyl_cyclase"/>
</dbReference>
<keyword evidence="4" id="KW-1185">Reference proteome</keyword>
<dbReference type="CDD" id="cd00130">
    <property type="entry name" value="PAS"/>
    <property type="match status" value="1"/>
</dbReference>
<dbReference type="CDD" id="cd01949">
    <property type="entry name" value="GGDEF"/>
    <property type="match status" value="1"/>
</dbReference>
<dbReference type="RefSeq" id="WP_053995011.1">
    <property type="nucleotide sequence ID" value="NZ_CP065643.1"/>
</dbReference>
<reference evidence="3 4" key="1">
    <citation type="submission" date="2015-07" db="EMBL/GenBank/DDBJ databases">
        <title>Genome sequencing project for genomic taxonomy and phylogenomics of Bacillus-like bacteria.</title>
        <authorList>
            <person name="Liu B."/>
            <person name="Wang J."/>
            <person name="Zhu Y."/>
            <person name="Liu G."/>
            <person name="Chen Q."/>
            <person name="Chen Z."/>
            <person name="Che J."/>
            <person name="Ge C."/>
            <person name="Shi H."/>
            <person name="Pan Z."/>
            <person name="Liu X."/>
        </authorList>
    </citation>
    <scope>NUCLEOTIDE SEQUENCE [LARGE SCALE GENOMIC DNA]</scope>
    <source>
        <strain evidence="3 4">DSM 54</strain>
    </source>
</reference>
<dbReference type="NCBIfam" id="TIGR00229">
    <property type="entry name" value="sensory_box"/>
    <property type="match status" value="1"/>
</dbReference>
<dbReference type="SUPFAM" id="SSF55073">
    <property type="entry name" value="Nucleotide cyclase"/>
    <property type="match status" value="1"/>
</dbReference>
<accession>A0A0N0UWQ4</accession>
<gene>
    <name evidence="3" type="ORF">ADM90_10695</name>
</gene>
<dbReference type="AlphaFoldDB" id="A0A0N0UWQ4"/>
<dbReference type="InterPro" id="IPR035965">
    <property type="entry name" value="PAS-like_dom_sf"/>
</dbReference>
<organism evidence="3 4">
    <name type="scientific">Lysinibacillus macroides</name>
    <dbReference type="NCBI Taxonomy" id="33935"/>
    <lineage>
        <taxon>Bacteria</taxon>
        <taxon>Bacillati</taxon>
        <taxon>Bacillota</taxon>
        <taxon>Bacilli</taxon>
        <taxon>Bacillales</taxon>
        <taxon>Bacillaceae</taxon>
        <taxon>Lysinibacillus</taxon>
    </lineage>
</organism>
<dbReference type="NCBIfam" id="TIGR00254">
    <property type="entry name" value="GGDEF"/>
    <property type="match status" value="1"/>
</dbReference>
<dbReference type="InterPro" id="IPR029787">
    <property type="entry name" value="Nucleotide_cyclase"/>
</dbReference>
<dbReference type="PROSITE" id="PS50887">
    <property type="entry name" value="GGDEF"/>
    <property type="match status" value="1"/>
</dbReference>
<feature type="domain" description="PAS" evidence="1">
    <location>
        <begin position="1"/>
        <end position="71"/>
    </location>
</feature>
<dbReference type="InterPro" id="IPR000014">
    <property type="entry name" value="PAS"/>
</dbReference>
<evidence type="ECO:0000313" key="3">
    <source>
        <dbReference type="EMBL" id="KOY82107.1"/>
    </source>
</evidence>
<dbReference type="GO" id="GO:0006355">
    <property type="term" value="P:regulation of DNA-templated transcription"/>
    <property type="evidence" value="ECO:0007669"/>
    <property type="project" value="InterPro"/>
</dbReference>
<dbReference type="PROSITE" id="PS50112">
    <property type="entry name" value="PAS"/>
    <property type="match status" value="1"/>
</dbReference>
<evidence type="ECO:0000313" key="4">
    <source>
        <dbReference type="Proteomes" id="UP000037977"/>
    </source>
</evidence>
<sequence>MNDLYVAIINQLDNGIILLDEQMNIQLWNKWLAKYTGKSEEEVKGLPITMVVPRFNKKVYAYMFEKALSDGQKSFCSAAMHRYFVDSHCADMKQPHQNILIQHLQVAHQSYLMIELYDVANHYKRIQNLNKSLQSSIDFSKSLEQFVYYDSLTGLPNRKFVLDRLEHLIKEEDKVFSLFFIDLNGFKAVNDQYGHLQGDLLLQMFAERCKQVVQKQEVVARLSGDEFLLLVENRTSIEAVEQYVAKINKLLQEPFIIEEQQITISASIGYACFPQDGVTAKQLLNVADDQMYVQKRAKKKGF</sequence>
<name>A0A0N0UWQ4_9BACI</name>
<dbReference type="PANTHER" id="PTHR46663">
    <property type="entry name" value="DIGUANYLATE CYCLASE DGCT-RELATED"/>
    <property type="match status" value="1"/>
</dbReference>
<evidence type="ECO:0000259" key="2">
    <source>
        <dbReference type="PROSITE" id="PS50887"/>
    </source>
</evidence>
<comment type="caution">
    <text evidence="3">The sequence shown here is derived from an EMBL/GenBank/DDBJ whole genome shotgun (WGS) entry which is preliminary data.</text>
</comment>